<sequence length="134" mass="14009">MFMEISPTPTRVQGRLIPISELVPPATTARAQPLAPHPARRPLPPSPAPAANRHLWQPECPATPTGRPSETPAHPSVAAGCSPTSALPCASPAPPPDTVPAALLHRRRPPLPAVRRRPSSPAILHHPPTSAAAN</sequence>
<evidence type="ECO:0000313" key="2">
    <source>
        <dbReference type="EMBL" id="KAG8060785.1"/>
    </source>
</evidence>
<keyword evidence="3" id="KW-1185">Reference proteome</keyword>
<reference evidence="2" key="2">
    <citation type="submission" date="2021-02" db="EMBL/GenBank/DDBJ databases">
        <authorList>
            <person name="Kimball J.A."/>
            <person name="Haas M.W."/>
            <person name="Macchietto M."/>
            <person name="Kono T."/>
            <person name="Duquette J."/>
            <person name="Shao M."/>
        </authorList>
    </citation>
    <scope>NUCLEOTIDE SEQUENCE</scope>
    <source>
        <tissue evidence="2">Fresh leaf tissue</tissue>
    </source>
</reference>
<accession>A0A8J5RJE1</accession>
<protein>
    <submittedName>
        <fullName evidence="2">Uncharacterized protein</fullName>
    </submittedName>
</protein>
<reference evidence="2" key="1">
    <citation type="journal article" date="2021" name="bioRxiv">
        <title>Whole Genome Assembly and Annotation of Northern Wild Rice, Zizania palustris L., Supports a Whole Genome Duplication in the Zizania Genus.</title>
        <authorList>
            <person name="Haas M."/>
            <person name="Kono T."/>
            <person name="Macchietto M."/>
            <person name="Millas R."/>
            <person name="McGilp L."/>
            <person name="Shao M."/>
            <person name="Duquette J."/>
            <person name="Hirsch C.N."/>
            <person name="Kimball J."/>
        </authorList>
    </citation>
    <scope>NUCLEOTIDE SEQUENCE</scope>
    <source>
        <tissue evidence="2">Fresh leaf tissue</tissue>
    </source>
</reference>
<name>A0A8J5RJE1_ZIZPA</name>
<comment type="caution">
    <text evidence="2">The sequence shown here is derived from an EMBL/GenBank/DDBJ whole genome shotgun (WGS) entry which is preliminary data.</text>
</comment>
<evidence type="ECO:0000256" key="1">
    <source>
        <dbReference type="SAM" id="MobiDB-lite"/>
    </source>
</evidence>
<gene>
    <name evidence="2" type="ORF">GUJ93_ZPchr0002g23039</name>
</gene>
<dbReference type="EMBL" id="JAAALK010000287">
    <property type="protein sequence ID" value="KAG8060785.1"/>
    <property type="molecule type" value="Genomic_DNA"/>
</dbReference>
<feature type="compositionally biased region" description="Low complexity" evidence="1">
    <location>
        <begin position="81"/>
        <end position="90"/>
    </location>
</feature>
<organism evidence="2 3">
    <name type="scientific">Zizania palustris</name>
    <name type="common">Northern wild rice</name>
    <dbReference type="NCBI Taxonomy" id="103762"/>
    <lineage>
        <taxon>Eukaryota</taxon>
        <taxon>Viridiplantae</taxon>
        <taxon>Streptophyta</taxon>
        <taxon>Embryophyta</taxon>
        <taxon>Tracheophyta</taxon>
        <taxon>Spermatophyta</taxon>
        <taxon>Magnoliopsida</taxon>
        <taxon>Liliopsida</taxon>
        <taxon>Poales</taxon>
        <taxon>Poaceae</taxon>
        <taxon>BOP clade</taxon>
        <taxon>Oryzoideae</taxon>
        <taxon>Oryzeae</taxon>
        <taxon>Zizaniinae</taxon>
        <taxon>Zizania</taxon>
    </lineage>
</organism>
<feature type="compositionally biased region" description="Basic residues" evidence="1">
    <location>
        <begin position="104"/>
        <end position="118"/>
    </location>
</feature>
<proteinExistence type="predicted"/>
<evidence type="ECO:0000313" key="3">
    <source>
        <dbReference type="Proteomes" id="UP000729402"/>
    </source>
</evidence>
<dbReference type="Proteomes" id="UP000729402">
    <property type="component" value="Unassembled WGS sequence"/>
</dbReference>
<feature type="region of interest" description="Disordered" evidence="1">
    <location>
        <begin position="27"/>
        <end position="134"/>
    </location>
</feature>
<dbReference type="AlphaFoldDB" id="A0A8J5RJE1"/>